<dbReference type="EMBL" id="LSSK01000928">
    <property type="protein sequence ID" value="OMH81310.1"/>
    <property type="molecule type" value="Genomic_DNA"/>
</dbReference>
<keyword evidence="1" id="KW-0175">Coiled coil</keyword>
<comment type="caution">
    <text evidence="3">The sequence shown here is derived from an EMBL/GenBank/DDBJ whole genome shotgun (WGS) entry which is preliminary data.</text>
</comment>
<dbReference type="Proteomes" id="UP000188320">
    <property type="component" value="Unassembled WGS sequence"/>
</dbReference>
<proteinExistence type="predicted"/>
<accession>A0A1R1PK10</accession>
<evidence type="ECO:0000256" key="2">
    <source>
        <dbReference type="SAM" id="MobiDB-lite"/>
    </source>
</evidence>
<feature type="coiled-coil region" evidence="1">
    <location>
        <begin position="1"/>
        <end position="58"/>
    </location>
</feature>
<feature type="region of interest" description="Disordered" evidence="2">
    <location>
        <begin position="162"/>
        <end position="188"/>
    </location>
</feature>
<organism evidence="3 4">
    <name type="scientific">Zancudomyces culisetae</name>
    <name type="common">Gut fungus</name>
    <name type="synonym">Smittium culisetae</name>
    <dbReference type="NCBI Taxonomy" id="1213189"/>
    <lineage>
        <taxon>Eukaryota</taxon>
        <taxon>Fungi</taxon>
        <taxon>Fungi incertae sedis</taxon>
        <taxon>Zoopagomycota</taxon>
        <taxon>Kickxellomycotina</taxon>
        <taxon>Harpellomycetes</taxon>
        <taxon>Harpellales</taxon>
        <taxon>Legeriomycetaceae</taxon>
        <taxon>Zancudomyces</taxon>
    </lineage>
</organism>
<evidence type="ECO:0000313" key="4">
    <source>
        <dbReference type="Proteomes" id="UP000188320"/>
    </source>
</evidence>
<keyword evidence="4" id="KW-1185">Reference proteome</keyword>
<name>A0A1R1PK10_ZANCU</name>
<dbReference type="OrthoDB" id="10261556at2759"/>
<protein>
    <submittedName>
        <fullName evidence="3">Uncharacterized protein</fullName>
    </submittedName>
</protein>
<feature type="compositionally biased region" description="Polar residues" evidence="2">
    <location>
        <begin position="177"/>
        <end position="188"/>
    </location>
</feature>
<evidence type="ECO:0000256" key="1">
    <source>
        <dbReference type="SAM" id="Coils"/>
    </source>
</evidence>
<evidence type="ECO:0000313" key="3">
    <source>
        <dbReference type="EMBL" id="OMH81310.1"/>
    </source>
</evidence>
<dbReference type="AlphaFoldDB" id="A0A1R1PK10"/>
<sequence>MQQLLDQIKTLKTELKLWEKQNGTRCNVEEIKQKYQQYKQLKAQLAQTEQNKSNDRLKTHAISLHFKVKRGSNKKIKTNIEELQKGRHADCSDTTVLNSSAQGEILGHDQVQEQQLQHEINQEQEQEKEKEQNNFSLETSSFALPAQRKCYSLNEIRQNIHSNNSGKFHQDGDYADQTDQPLSDNGNENYIEQSPVDKMLCGDGLEASTSKYNAKIKRKATMKRSTRRVKLKVVDTNTKLPASLRKTNTRKRTESNGNLLVSNNFTKMKIGKKNKGADRRKLFYKKITKNKKN</sequence>
<gene>
    <name evidence="3" type="ORF">AX774_g5223</name>
</gene>
<reference evidence="4" key="1">
    <citation type="submission" date="2017-01" db="EMBL/GenBank/DDBJ databases">
        <authorList>
            <person name="Wang Y."/>
            <person name="White M."/>
            <person name="Kvist S."/>
            <person name="Moncalvo J.-M."/>
        </authorList>
    </citation>
    <scope>NUCLEOTIDE SEQUENCE [LARGE SCALE GENOMIC DNA]</scope>
    <source>
        <strain evidence="4">COL-18-3</strain>
    </source>
</reference>